<evidence type="ECO:0000313" key="1">
    <source>
        <dbReference type="EMBL" id="ORX59670.1"/>
    </source>
</evidence>
<protein>
    <submittedName>
        <fullName evidence="1">Uncharacterized protein</fullName>
    </submittedName>
</protein>
<reference evidence="1 2" key="1">
    <citation type="submission" date="2016-07" db="EMBL/GenBank/DDBJ databases">
        <title>Pervasive Adenine N6-methylation of Active Genes in Fungi.</title>
        <authorList>
            <consortium name="DOE Joint Genome Institute"/>
            <person name="Mondo S.J."/>
            <person name="Dannebaum R.O."/>
            <person name="Kuo R.C."/>
            <person name="Labutti K."/>
            <person name="Haridas S."/>
            <person name="Kuo A."/>
            <person name="Salamov A."/>
            <person name="Ahrendt S.R."/>
            <person name="Lipzen A."/>
            <person name="Sullivan W."/>
            <person name="Andreopoulos W.B."/>
            <person name="Clum A."/>
            <person name="Lindquist E."/>
            <person name="Daum C."/>
            <person name="Ramamoorthy G.K."/>
            <person name="Gryganskyi A."/>
            <person name="Culley D."/>
            <person name="Magnuson J.K."/>
            <person name="James T.Y."/>
            <person name="O'Malley M.A."/>
            <person name="Stajich J.E."/>
            <person name="Spatafora J.W."/>
            <person name="Visel A."/>
            <person name="Grigoriev I.V."/>
        </authorList>
    </citation>
    <scope>NUCLEOTIDE SEQUENCE [LARGE SCALE GENOMIC DNA]</scope>
    <source>
        <strain evidence="1 2">NRRL 3301</strain>
    </source>
</reference>
<accession>A0A1X2GRH2</accession>
<name>A0A1X2GRH2_9FUNG</name>
<organism evidence="1 2">
    <name type="scientific">Hesseltinella vesiculosa</name>
    <dbReference type="NCBI Taxonomy" id="101127"/>
    <lineage>
        <taxon>Eukaryota</taxon>
        <taxon>Fungi</taxon>
        <taxon>Fungi incertae sedis</taxon>
        <taxon>Mucoromycota</taxon>
        <taxon>Mucoromycotina</taxon>
        <taxon>Mucoromycetes</taxon>
        <taxon>Mucorales</taxon>
        <taxon>Cunninghamellaceae</taxon>
        <taxon>Hesseltinella</taxon>
    </lineage>
</organism>
<keyword evidence="2" id="KW-1185">Reference proteome</keyword>
<proteinExistence type="predicted"/>
<dbReference type="Proteomes" id="UP000242146">
    <property type="component" value="Unassembled WGS sequence"/>
</dbReference>
<dbReference type="EMBL" id="MCGT01000005">
    <property type="protein sequence ID" value="ORX59670.1"/>
    <property type="molecule type" value="Genomic_DNA"/>
</dbReference>
<gene>
    <name evidence="1" type="ORF">DM01DRAFT_1371532</name>
</gene>
<comment type="caution">
    <text evidence="1">The sequence shown here is derived from an EMBL/GenBank/DDBJ whole genome shotgun (WGS) entry which is preliminary data.</text>
</comment>
<evidence type="ECO:0000313" key="2">
    <source>
        <dbReference type="Proteomes" id="UP000242146"/>
    </source>
</evidence>
<dbReference type="AlphaFoldDB" id="A0A1X2GRH2"/>
<sequence>MALAVHTFKIGLRQLIEDQKQQHEHRSHFDQAPERCRLAKTHVDPQRVKTKAFLGVTKSYTLKHGLANLIKPPVLTSPDDNIAELTANLNEDEC</sequence>